<evidence type="ECO:0000313" key="3">
    <source>
        <dbReference type="Proteomes" id="UP001281761"/>
    </source>
</evidence>
<organism evidence="2 3">
    <name type="scientific">Blattamonas nauphoetae</name>
    <dbReference type="NCBI Taxonomy" id="2049346"/>
    <lineage>
        <taxon>Eukaryota</taxon>
        <taxon>Metamonada</taxon>
        <taxon>Preaxostyla</taxon>
        <taxon>Oxymonadida</taxon>
        <taxon>Blattamonas</taxon>
    </lineage>
</organism>
<evidence type="ECO:0000256" key="1">
    <source>
        <dbReference type="SAM" id="MobiDB-lite"/>
    </source>
</evidence>
<dbReference type="Proteomes" id="UP001281761">
    <property type="component" value="Unassembled WGS sequence"/>
</dbReference>
<dbReference type="EMBL" id="JARBJD010000053">
    <property type="protein sequence ID" value="KAK2956675.1"/>
    <property type="molecule type" value="Genomic_DNA"/>
</dbReference>
<gene>
    <name evidence="2" type="ORF">BLNAU_8309</name>
</gene>
<protein>
    <submittedName>
        <fullName evidence="2">Uncharacterized protein</fullName>
    </submittedName>
</protein>
<name>A0ABQ9XYV6_9EUKA</name>
<reference evidence="2 3" key="1">
    <citation type="journal article" date="2022" name="bioRxiv">
        <title>Genomics of Preaxostyla Flagellates Illuminates Evolutionary Transitions and the Path Towards Mitochondrial Loss.</title>
        <authorList>
            <person name="Novak L.V.F."/>
            <person name="Treitli S.C."/>
            <person name="Pyrih J."/>
            <person name="Halakuc P."/>
            <person name="Pipaliya S.V."/>
            <person name="Vacek V."/>
            <person name="Brzon O."/>
            <person name="Soukal P."/>
            <person name="Eme L."/>
            <person name="Dacks J.B."/>
            <person name="Karnkowska A."/>
            <person name="Elias M."/>
            <person name="Hampl V."/>
        </authorList>
    </citation>
    <scope>NUCLEOTIDE SEQUENCE [LARGE SCALE GENOMIC DNA]</scope>
    <source>
        <strain evidence="2">NAU3</strain>
        <tissue evidence="2">Gut</tissue>
    </source>
</reference>
<keyword evidence="3" id="KW-1185">Reference proteome</keyword>
<feature type="region of interest" description="Disordered" evidence="1">
    <location>
        <begin position="250"/>
        <end position="271"/>
    </location>
</feature>
<accession>A0ABQ9XYV6</accession>
<sequence>MTMNETYGKSYLAYCEEIPIDEEKSLRSLFTKRFLDKTVLWYGYVEETTATHVDFVMQSIYEDYKPKVRLKFPKDSPAILDFHKGTPSYFKGKLKDFSSRFSLSVEAPDHSAILESNPDATYTANPYSLDLTFIQFEEYFGTFDYSPFQLKYDLYWKHIPIDVIGRFKEKKYEFGDFHLFLFVIDRPKKPNTAEGHGRDVISVQVHRGESGNISRFIREDKRLEIVVLPESREVSPHTFRLLQIVGPRLQSQSTGRPKTAPSYGNDAMGLS</sequence>
<proteinExistence type="predicted"/>
<evidence type="ECO:0000313" key="2">
    <source>
        <dbReference type="EMBL" id="KAK2956675.1"/>
    </source>
</evidence>
<comment type="caution">
    <text evidence="2">The sequence shown here is derived from an EMBL/GenBank/DDBJ whole genome shotgun (WGS) entry which is preliminary data.</text>
</comment>